<keyword evidence="4 5" id="KW-0472">Membrane</keyword>
<feature type="transmembrane region" description="Helical" evidence="5">
    <location>
        <begin position="230"/>
        <end position="254"/>
    </location>
</feature>
<evidence type="ECO:0000256" key="4">
    <source>
        <dbReference type="ARBA" id="ARBA00023136"/>
    </source>
</evidence>
<dbReference type="InterPro" id="IPR047817">
    <property type="entry name" value="ABC2_TM_bact-type"/>
</dbReference>
<evidence type="ECO:0000256" key="5">
    <source>
        <dbReference type="RuleBase" id="RU361157"/>
    </source>
</evidence>
<keyword evidence="8" id="KW-1185">Reference proteome</keyword>
<reference evidence="7 8" key="1">
    <citation type="submission" date="2019-01" db="EMBL/GenBank/DDBJ databases">
        <title>Egibacter rhizosphaerae EGI 80759T.</title>
        <authorList>
            <person name="Chen D.-D."/>
            <person name="Tian Y."/>
            <person name="Jiao J.-Y."/>
            <person name="Zhang X.-T."/>
            <person name="Zhang Y.-G."/>
            <person name="Zhang Y."/>
            <person name="Xiao M."/>
            <person name="Shu W.-S."/>
            <person name="Li W.-J."/>
        </authorList>
    </citation>
    <scope>NUCLEOTIDE SEQUENCE [LARGE SCALE GENOMIC DNA]</scope>
    <source>
        <strain evidence="7 8">EGI 80759</strain>
    </source>
</reference>
<evidence type="ECO:0000256" key="2">
    <source>
        <dbReference type="ARBA" id="ARBA00022692"/>
    </source>
</evidence>
<evidence type="ECO:0000313" key="8">
    <source>
        <dbReference type="Proteomes" id="UP000291469"/>
    </source>
</evidence>
<dbReference type="Proteomes" id="UP000291469">
    <property type="component" value="Chromosome"/>
</dbReference>
<dbReference type="EMBL" id="CP036402">
    <property type="protein sequence ID" value="QBI21650.1"/>
    <property type="molecule type" value="Genomic_DNA"/>
</dbReference>
<feature type="domain" description="ABC transmembrane type-2" evidence="6">
    <location>
        <begin position="34"/>
        <end position="257"/>
    </location>
</feature>
<dbReference type="InterPro" id="IPR000412">
    <property type="entry name" value="ABC_2_transport"/>
</dbReference>
<evidence type="ECO:0000259" key="6">
    <source>
        <dbReference type="PROSITE" id="PS51012"/>
    </source>
</evidence>
<comment type="similarity">
    <text evidence="5">Belongs to the ABC-2 integral membrane protein family.</text>
</comment>
<dbReference type="PIRSF" id="PIRSF006648">
    <property type="entry name" value="DrrB"/>
    <property type="match status" value="1"/>
</dbReference>
<dbReference type="PRINTS" id="PR01414">
    <property type="entry name" value="CCMBBIOGNSIS"/>
</dbReference>
<dbReference type="GO" id="GO:0140359">
    <property type="term" value="F:ABC-type transporter activity"/>
    <property type="evidence" value="ECO:0007669"/>
    <property type="project" value="InterPro"/>
</dbReference>
<feature type="transmembrane region" description="Helical" evidence="5">
    <location>
        <begin position="204"/>
        <end position="223"/>
    </location>
</feature>
<comment type="subcellular location">
    <subcellularLocation>
        <location evidence="5">Cell membrane</location>
        <topology evidence="5">Multi-pass membrane protein</topology>
    </subcellularLocation>
    <subcellularLocation>
        <location evidence="1">Membrane</location>
        <topology evidence="1">Multi-pass membrane protein</topology>
    </subcellularLocation>
</comment>
<dbReference type="PROSITE" id="PS51012">
    <property type="entry name" value="ABC_TM2"/>
    <property type="match status" value="1"/>
</dbReference>
<dbReference type="InterPro" id="IPR051784">
    <property type="entry name" value="Nod_factor_ABC_transporter"/>
</dbReference>
<dbReference type="AlphaFoldDB" id="A0A411YKE4"/>
<keyword evidence="5" id="KW-0813">Transport</keyword>
<keyword evidence="2 5" id="KW-0812">Transmembrane</keyword>
<feature type="transmembrane region" description="Helical" evidence="5">
    <location>
        <begin position="146"/>
        <end position="169"/>
    </location>
</feature>
<dbReference type="PANTHER" id="PTHR43229">
    <property type="entry name" value="NODULATION PROTEIN J"/>
    <property type="match status" value="1"/>
</dbReference>
<sequence length="260" mass="25835">MTSTEDPAAGPASPVARVRAQAALELRLLARNGENALVTAVIPTAVLVFFVLVPVVPVAPGPDARVDALAPGVLAIAAMGSAMVALGISTAFERDHGVLARLGTTPLRRSELLAAKALAVLAIQGAQVVLLVGAAVALGWRPTPTVGAALAAVGGWVVGTGAFAGLGLLAAGRLPALRALALINLVFLALLLLGGVVIPPPSLPAPLAAFSATLPTAALAGVLRATAQGAVAWGALGILAVWALAAIASASTLFRWDERP</sequence>
<dbReference type="GO" id="GO:0043190">
    <property type="term" value="C:ATP-binding cassette (ABC) transporter complex"/>
    <property type="evidence" value="ECO:0007669"/>
    <property type="project" value="InterPro"/>
</dbReference>
<proteinExistence type="inferred from homology"/>
<dbReference type="InterPro" id="IPR013525">
    <property type="entry name" value="ABC2_TM"/>
</dbReference>
<dbReference type="PANTHER" id="PTHR43229:SF2">
    <property type="entry name" value="NODULATION PROTEIN J"/>
    <property type="match status" value="1"/>
</dbReference>
<dbReference type="RefSeq" id="WP_131156642.1">
    <property type="nucleotide sequence ID" value="NZ_CP036402.1"/>
</dbReference>
<evidence type="ECO:0000256" key="1">
    <source>
        <dbReference type="ARBA" id="ARBA00004141"/>
    </source>
</evidence>
<gene>
    <name evidence="7" type="ORF">ER308_20155</name>
</gene>
<keyword evidence="3 5" id="KW-1133">Transmembrane helix</keyword>
<accession>A0A411YKE4</accession>
<name>A0A411YKE4_9ACTN</name>
<evidence type="ECO:0000256" key="3">
    <source>
        <dbReference type="ARBA" id="ARBA00022989"/>
    </source>
</evidence>
<dbReference type="KEGG" id="erz:ER308_20155"/>
<evidence type="ECO:0000313" key="7">
    <source>
        <dbReference type="EMBL" id="QBI21650.1"/>
    </source>
</evidence>
<feature type="transmembrane region" description="Helical" evidence="5">
    <location>
        <begin position="68"/>
        <end position="92"/>
    </location>
</feature>
<organism evidence="7 8">
    <name type="scientific">Egibacter rhizosphaerae</name>
    <dbReference type="NCBI Taxonomy" id="1670831"/>
    <lineage>
        <taxon>Bacteria</taxon>
        <taxon>Bacillati</taxon>
        <taxon>Actinomycetota</taxon>
        <taxon>Nitriliruptoria</taxon>
        <taxon>Egibacterales</taxon>
        <taxon>Egibacteraceae</taxon>
        <taxon>Egibacter</taxon>
    </lineage>
</organism>
<feature type="transmembrane region" description="Helical" evidence="5">
    <location>
        <begin position="36"/>
        <end position="56"/>
    </location>
</feature>
<keyword evidence="5" id="KW-1003">Cell membrane</keyword>
<dbReference type="Pfam" id="PF01061">
    <property type="entry name" value="ABC2_membrane"/>
    <property type="match status" value="1"/>
</dbReference>
<feature type="transmembrane region" description="Helical" evidence="5">
    <location>
        <begin position="113"/>
        <end position="140"/>
    </location>
</feature>
<feature type="transmembrane region" description="Helical" evidence="5">
    <location>
        <begin position="176"/>
        <end position="198"/>
    </location>
</feature>
<protein>
    <recommendedName>
        <fullName evidence="5">Transport permease protein</fullName>
    </recommendedName>
</protein>
<dbReference type="OrthoDB" id="160207at2"/>